<dbReference type="AlphaFoldDB" id="G4YWB5"/>
<dbReference type="SMR" id="G4YWB5"/>
<sequence>MGRPSTTWQGKQRKQYKRHAVAYSDKKAWLEYLDKGFSVKQCIVHFCGELPRKEYRAKEKSLSKWKKPAKQIKAASKSGRASHSNGRKLGDGAEPSKEAEDEIVQWINGLRQEGVPVSRFMLESEAKLVVADHDVPPDKLSASPTWMKLFMRRHRFSL</sequence>
<feature type="region of interest" description="Disordered" evidence="2">
    <location>
        <begin position="58"/>
        <end position="97"/>
    </location>
</feature>
<dbReference type="KEGG" id="psoj:PHYSODRAFT_409199"/>
<gene>
    <name evidence="4" type="ORF">PHYSODRAFT_409199</name>
</gene>
<evidence type="ECO:0000313" key="4">
    <source>
        <dbReference type="EMBL" id="EGZ25562.1"/>
    </source>
</evidence>
<dbReference type="GO" id="GO:0003677">
    <property type="term" value="F:DNA binding"/>
    <property type="evidence" value="ECO:0007669"/>
    <property type="project" value="UniProtKB-KW"/>
</dbReference>
<feature type="compositionally biased region" description="Basic and acidic residues" evidence="2">
    <location>
        <begin position="88"/>
        <end position="97"/>
    </location>
</feature>
<dbReference type="PROSITE" id="PS51253">
    <property type="entry name" value="HTH_CENPB"/>
    <property type="match status" value="1"/>
</dbReference>
<dbReference type="SUPFAM" id="SSF46689">
    <property type="entry name" value="Homeodomain-like"/>
    <property type="match status" value="1"/>
</dbReference>
<protein>
    <recommendedName>
        <fullName evidence="3">HTH CENPB-type domain-containing protein</fullName>
    </recommendedName>
</protein>
<name>G4YWB5_PHYSP</name>
<dbReference type="InterPro" id="IPR006600">
    <property type="entry name" value="HTH_CenpB_DNA-bd_dom"/>
</dbReference>
<evidence type="ECO:0000256" key="2">
    <source>
        <dbReference type="SAM" id="MobiDB-lite"/>
    </source>
</evidence>
<reference evidence="4 5" key="1">
    <citation type="journal article" date="2006" name="Science">
        <title>Phytophthora genome sequences uncover evolutionary origins and mechanisms of pathogenesis.</title>
        <authorList>
            <person name="Tyler B.M."/>
            <person name="Tripathy S."/>
            <person name="Zhang X."/>
            <person name="Dehal P."/>
            <person name="Jiang R.H."/>
            <person name="Aerts A."/>
            <person name="Arredondo F.D."/>
            <person name="Baxter L."/>
            <person name="Bensasson D."/>
            <person name="Beynon J.L."/>
            <person name="Chapman J."/>
            <person name="Damasceno C.M."/>
            <person name="Dorrance A.E."/>
            <person name="Dou D."/>
            <person name="Dickerman A.W."/>
            <person name="Dubchak I.L."/>
            <person name="Garbelotto M."/>
            <person name="Gijzen M."/>
            <person name="Gordon S.G."/>
            <person name="Govers F."/>
            <person name="Grunwald N.J."/>
            <person name="Huang W."/>
            <person name="Ivors K.L."/>
            <person name="Jones R.W."/>
            <person name="Kamoun S."/>
            <person name="Krampis K."/>
            <person name="Lamour K.H."/>
            <person name="Lee M.K."/>
            <person name="McDonald W.H."/>
            <person name="Medina M."/>
            <person name="Meijer H.J."/>
            <person name="Nordberg E.K."/>
            <person name="Maclean D.J."/>
            <person name="Ospina-Giraldo M.D."/>
            <person name="Morris P.F."/>
            <person name="Phuntumart V."/>
            <person name="Putnam N.H."/>
            <person name="Rash S."/>
            <person name="Rose J.K."/>
            <person name="Sakihama Y."/>
            <person name="Salamov A.A."/>
            <person name="Savidor A."/>
            <person name="Scheuring C.F."/>
            <person name="Smith B.M."/>
            <person name="Sobral B.W."/>
            <person name="Terry A."/>
            <person name="Torto-Alalibo T.A."/>
            <person name="Win J."/>
            <person name="Xu Z."/>
            <person name="Zhang H."/>
            <person name="Grigoriev I.V."/>
            <person name="Rokhsar D.S."/>
            <person name="Boore J.L."/>
        </authorList>
    </citation>
    <scope>NUCLEOTIDE SEQUENCE [LARGE SCALE GENOMIC DNA]</scope>
    <source>
        <strain evidence="4 5">P6497</strain>
    </source>
</reference>
<dbReference type="Gene3D" id="1.10.10.60">
    <property type="entry name" value="Homeodomain-like"/>
    <property type="match status" value="1"/>
</dbReference>
<keyword evidence="5" id="KW-1185">Reference proteome</keyword>
<dbReference type="Proteomes" id="UP000002640">
    <property type="component" value="Unassembled WGS sequence"/>
</dbReference>
<feature type="non-terminal residue" evidence="4">
    <location>
        <position position="158"/>
    </location>
</feature>
<accession>G4YWB5</accession>
<evidence type="ECO:0000313" key="5">
    <source>
        <dbReference type="Proteomes" id="UP000002640"/>
    </source>
</evidence>
<keyword evidence="1" id="KW-0238">DNA-binding</keyword>
<dbReference type="RefSeq" id="XP_009520850.1">
    <property type="nucleotide sequence ID" value="XM_009522555.1"/>
</dbReference>
<dbReference type="InParanoid" id="G4YWB5"/>
<feature type="domain" description="HTH CENPB-type" evidence="3">
    <location>
        <begin position="87"/>
        <end position="158"/>
    </location>
</feature>
<evidence type="ECO:0000256" key="1">
    <source>
        <dbReference type="ARBA" id="ARBA00023125"/>
    </source>
</evidence>
<evidence type="ECO:0000259" key="3">
    <source>
        <dbReference type="PROSITE" id="PS51253"/>
    </source>
</evidence>
<dbReference type="GeneID" id="20651596"/>
<dbReference type="Pfam" id="PF03221">
    <property type="entry name" value="HTH_Tnp_Tc5"/>
    <property type="match status" value="1"/>
</dbReference>
<dbReference type="EMBL" id="JH159152">
    <property type="protein sequence ID" value="EGZ25562.1"/>
    <property type="molecule type" value="Genomic_DNA"/>
</dbReference>
<dbReference type="InterPro" id="IPR009057">
    <property type="entry name" value="Homeodomain-like_sf"/>
</dbReference>
<organism evidence="4 5">
    <name type="scientific">Phytophthora sojae (strain P6497)</name>
    <name type="common">Soybean stem and root rot agent</name>
    <name type="synonym">Phytophthora megasperma f. sp. glycines</name>
    <dbReference type="NCBI Taxonomy" id="1094619"/>
    <lineage>
        <taxon>Eukaryota</taxon>
        <taxon>Sar</taxon>
        <taxon>Stramenopiles</taxon>
        <taxon>Oomycota</taxon>
        <taxon>Peronosporomycetes</taxon>
        <taxon>Peronosporales</taxon>
        <taxon>Peronosporaceae</taxon>
        <taxon>Phytophthora</taxon>
    </lineage>
</organism>
<proteinExistence type="predicted"/>